<evidence type="ECO:0000313" key="1">
    <source>
        <dbReference type="EMBL" id="PLW08286.1"/>
    </source>
</evidence>
<evidence type="ECO:0000313" key="2">
    <source>
        <dbReference type="Proteomes" id="UP000235388"/>
    </source>
</evidence>
<dbReference type="Proteomes" id="UP000235388">
    <property type="component" value="Unassembled WGS sequence"/>
</dbReference>
<keyword evidence="2" id="KW-1185">Reference proteome</keyword>
<name>A0A2N5S4Z3_9BASI</name>
<reference evidence="1 2" key="1">
    <citation type="submission" date="2017-11" db="EMBL/GenBank/DDBJ databases">
        <title>De novo assembly and phasing of dikaryotic genomes from two isolates of Puccinia coronata f. sp. avenae, the causal agent of oat crown rust.</title>
        <authorList>
            <person name="Miller M.E."/>
            <person name="Zhang Y."/>
            <person name="Omidvar V."/>
            <person name="Sperschneider J."/>
            <person name="Schwessinger B."/>
            <person name="Raley C."/>
            <person name="Palmer J.M."/>
            <person name="Garnica D."/>
            <person name="Upadhyaya N."/>
            <person name="Rathjen J."/>
            <person name="Taylor J.M."/>
            <person name="Park R.F."/>
            <person name="Dodds P.N."/>
            <person name="Hirsch C.D."/>
            <person name="Kianian S.F."/>
            <person name="Figueroa M."/>
        </authorList>
    </citation>
    <scope>NUCLEOTIDE SEQUENCE [LARGE SCALE GENOMIC DNA]</scope>
    <source>
        <strain evidence="1">12NC29</strain>
    </source>
</reference>
<proteinExistence type="predicted"/>
<organism evidence="1 2">
    <name type="scientific">Puccinia coronata f. sp. avenae</name>
    <dbReference type="NCBI Taxonomy" id="200324"/>
    <lineage>
        <taxon>Eukaryota</taxon>
        <taxon>Fungi</taxon>
        <taxon>Dikarya</taxon>
        <taxon>Basidiomycota</taxon>
        <taxon>Pucciniomycotina</taxon>
        <taxon>Pucciniomycetes</taxon>
        <taxon>Pucciniales</taxon>
        <taxon>Pucciniaceae</taxon>
        <taxon>Puccinia</taxon>
    </lineage>
</organism>
<dbReference type="EMBL" id="PGCJ01001170">
    <property type="protein sequence ID" value="PLW08286.1"/>
    <property type="molecule type" value="Genomic_DNA"/>
</dbReference>
<gene>
    <name evidence="1" type="ORF">PCANC_24830</name>
</gene>
<protein>
    <submittedName>
        <fullName evidence="1">Uncharacterized protein</fullName>
    </submittedName>
</protein>
<sequence>MRFSSASRPRAFIDYLGTRPRTLPRAQCLYLKVRNLWDVEDTFMSSSPQEAINPEILESLQELFSDTITILDLKFIEFFALPSRPLDESKAWFIFSFIRAILHTSLIQN</sequence>
<accession>A0A2N5S4Z3</accession>
<comment type="caution">
    <text evidence="1">The sequence shown here is derived from an EMBL/GenBank/DDBJ whole genome shotgun (WGS) entry which is preliminary data.</text>
</comment>
<dbReference type="AlphaFoldDB" id="A0A2N5S4Z3"/>